<evidence type="ECO:0000313" key="1">
    <source>
        <dbReference type="EMBL" id="JAP70459.1"/>
    </source>
</evidence>
<feature type="non-terminal residue" evidence="1">
    <location>
        <position position="219"/>
    </location>
</feature>
<accession>A0A131XTV6</accession>
<name>A0A131XTV6_IXORI</name>
<dbReference type="GO" id="GO:0004601">
    <property type="term" value="F:peroxidase activity"/>
    <property type="evidence" value="ECO:0007669"/>
    <property type="project" value="UniProtKB-KW"/>
</dbReference>
<keyword evidence="1" id="KW-0575">Peroxidase</keyword>
<dbReference type="EMBL" id="GEFM01005337">
    <property type="protein sequence ID" value="JAP70459.1"/>
    <property type="molecule type" value="mRNA"/>
</dbReference>
<proteinExistence type="evidence at transcript level"/>
<reference evidence="1" key="1">
    <citation type="submission" date="2016-02" db="EMBL/GenBank/DDBJ databases">
        <title>RNAseq analyses of the midgut from blood- or serum-fed Ixodes ricinus ticks.</title>
        <authorList>
            <person name="Perner J."/>
            <person name="Provaznik J."/>
            <person name="Schrenkova J."/>
            <person name="Urbanova V."/>
            <person name="Ribeiro J.M."/>
            <person name="Kopacek P."/>
        </authorList>
    </citation>
    <scope>NUCLEOTIDE SEQUENCE</scope>
    <source>
        <tissue evidence="1">Gut</tissue>
    </source>
</reference>
<organism evidence="1">
    <name type="scientific">Ixodes ricinus</name>
    <name type="common">Common tick</name>
    <name type="synonym">Acarus ricinus</name>
    <dbReference type="NCBI Taxonomy" id="34613"/>
    <lineage>
        <taxon>Eukaryota</taxon>
        <taxon>Metazoa</taxon>
        <taxon>Ecdysozoa</taxon>
        <taxon>Arthropoda</taxon>
        <taxon>Chelicerata</taxon>
        <taxon>Arachnida</taxon>
        <taxon>Acari</taxon>
        <taxon>Parasitiformes</taxon>
        <taxon>Ixodida</taxon>
        <taxon>Ixodoidea</taxon>
        <taxon>Ixodidae</taxon>
        <taxon>Ixodinae</taxon>
        <taxon>Ixodes</taxon>
    </lineage>
</organism>
<keyword evidence="1" id="KW-0560">Oxidoreductase</keyword>
<dbReference type="AlphaFoldDB" id="A0A131XTV6"/>
<sequence length="219" mass="23395">MLVLGEVVLASLGVGLHGVAPRLPVGRAHFAVLVSVLEGLDEPQSLVNGTSDRQIIDGHLAQPALVIDDEQAPEGDTLVFLENTIVPGNLAGLVSKERDVHVAETALFPGSVDPGKMAEMTVRRARHHFAVDLPKLLHMVAEGNDLRGTHEGEVKGIEEENQVFSLVVRELDVLELSADDSGTAEVRSGVGQLGKCHLSYFAQEGQKSKVKTGTPQHNL</sequence>
<protein>
    <submittedName>
        <fullName evidence="1">Putative tryparedoxin peroxidase</fullName>
    </submittedName>
</protein>